<sequence>MPPTDLNELLALEQVAPRTFRGQTKPPPARRSYGGEVAAQAICAAGGTVPDDRSLHSAHMIFLLPGDTTLPIDFEVEDVRDGGSFSARRVEARQGDRAIFAMSASYQAPAAGPEHQPELHDGPAPLDSSAPGELFAADSVNRAWADHLADFLDVELRFPYPPVRVPAMRGVAVPARQQVWARTRQTIGSEPVLRDAGVAYLSDMLLLATALGPHRLTLQDERIAFATINHTIWFHAPLRVDEWFRYDQESRWAGRGRALCHGEMYDEAGKLCATTMQEGLVRYR</sequence>
<dbReference type="CDD" id="cd03445">
    <property type="entry name" value="Thioesterase_II_repeat2"/>
    <property type="match status" value="1"/>
</dbReference>
<accession>A0ABT8TSC3</accession>
<dbReference type="Pfam" id="PF02551">
    <property type="entry name" value="Acyl_CoA_thio"/>
    <property type="match status" value="1"/>
</dbReference>
<protein>
    <submittedName>
        <fullName evidence="6">Thioesterase family protein</fullName>
    </submittedName>
</protein>
<evidence type="ECO:0000313" key="7">
    <source>
        <dbReference type="Proteomes" id="UP001168363"/>
    </source>
</evidence>
<dbReference type="CDD" id="cd03444">
    <property type="entry name" value="Thioesterase_II_repeat1"/>
    <property type="match status" value="1"/>
</dbReference>
<dbReference type="InterPro" id="IPR025652">
    <property type="entry name" value="TesB_C"/>
</dbReference>
<evidence type="ECO:0000313" key="6">
    <source>
        <dbReference type="EMBL" id="MDO3395416.1"/>
    </source>
</evidence>
<dbReference type="InterPro" id="IPR049449">
    <property type="entry name" value="TesB_ACOT8-like_N"/>
</dbReference>
<feature type="region of interest" description="Disordered" evidence="3">
    <location>
        <begin position="110"/>
        <end position="132"/>
    </location>
</feature>
<dbReference type="SUPFAM" id="SSF54637">
    <property type="entry name" value="Thioesterase/thiol ester dehydrase-isomerase"/>
    <property type="match status" value="2"/>
</dbReference>
<dbReference type="Gene3D" id="2.40.160.210">
    <property type="entry name" value="Acyl-CoA thioesterase, double hotdog domain"/>
    <property type="match status" value="1"/>
</dbReference>
<dbReference type="EMBL" id="JAULSC010000004">
    <property type="protein sequence ID" value="MDO3395416.1"/>
    <property type="molecule type" value="Genomic_DNA"/>
</dbReference>
<comment type="similarity">
    <text evidence="1">Belongs to the C/M/P thioester hydrolase family.</text>
</comment>
<comment type="caution">
    <text evidence="6">The sequence shown here is derived from an EMBL/GenBank/DDBJ whole genome shotgun (WGS) entry which is preliminary data.</text>
</comment>
<dbReference type="PANTHER" id="PTHR11066:SF34">
    <property type="entry name" value="ACYL-COENZYME A THIOESTERASE 8"/>
    <property type="match status" value="1"/>
</dbReference>
<dbReference type="InterPro" id="IPR003703">
    <property type="entry name" value="Acyl_CoA_thio"/>
</dbReference>
<keyword evidence="2" id="KW-0378">Hydrolase</keyword>
<name>A0ABT8TSC3_9ACTN</name>
<evidence type="ECO:0000256" key="2">
    <source>
        <dbReference type="ARBA" id="ARBA00022801"/>
    </source>
</evidence>
<organism evidence="6 7">
    <name type="scientific">Nocardioides cremeus</name>
    <dbReference type="NCBI Taxonomy" id="3058044"/>
    <lineage>
        <taxon>Bacteria</taxon>
        <taxon>Bacillati</taxon>
        <taxon>Actinomycetota</taxon>
        <taxon>Actinomycetes</taxon>
        <taxon>Propionibacteriales</taxon>
        <taxon>Nocardioidaceae</taxon>
        <taxon>Nocardioides</taxon>
    </lineage>
</organism>
<dbReference type="RefSeq" id="WP_302706734.1">
    <property type="nucleotide sequence ID" value="NZ_JAULSC010000004.1"/>
</dbReference>
<feature type="domain" description="Acyl-CoA thioesterase 2 C-terminal" evidence="4">
    <location>
        <begin position="168"/>
        <end position="280"/>
    </location>
</feature>
<evidence type="ECO:0000259" key="5">
    <source>
        <dbReference type="Pfam" id="PF13622"/>
    </source>
</evidence>
<proteinExistence type="inferred from homology"/>
<dbReference type="Proteomes" id="UP001168363">
    <property type="component" value="Unassembled WGS sequence"/>
</dbReference>
<evidence type="ECO:0000256" key="3">
    <source>
        <dbReference type="SAM" id="MobiDB-lite"/>
    </source>
</evidence>
<feature type="domain" description="Acyl-CoA thioesterase-like N-terminal HotDog" evidence="5">
    <location>
        <begin position="29"/>
        <end position="106"/>
    </location>
</feature>
<gene>
    <name evidence="6" type="ORF">QWJ41_06790</name>
</gene>
<evidence type="ECO:0000259" key="4">
    <source>
        <dbReference type="Pfam" id="PF02551"/>
    </source>
</evidence>
<keyword evidence="7" id="KW-1185">Reference proteome</keyword>
<reference evidence="6" key="1">
    <citation type="submission" date="2023-06" db="EMBL/GenBank/DDBJ databases">
        <title>Genome sequence of Nocardioides sp. SOB44.</title>
        <authorList>
            <person name="Zhang G."/>
        </authorList>
    </citation>
    <scope>NUCLEOTIDE SEQUENCE</scope>
    <source>
        <strain evidence="6">SOB44</strain>
    </source>
</reference>
<evidence type="ECO:0000256" key="1">
    <source>
        <dbReference type="ARBA" id="ARBA00006538"/>
    </source>
</evidence>
<dbReference type="InterPro" id="IPR042171">
    <property type="entry name" value="Acyl-CoA_hotdog"/>
</dbReference>
<dbReference type="InterPro" id="IPR029069">
    <property type="entry name" value="HotDog_dom_sf"/>
</dbReference>
<dbReference type="Pfam" id="PF13622">
    <property type="entry name" value="4HBT_3"/>
    <property type="match status" value="1"/>
</dbReference>
<dbReference type="PANTHER" id="PTHR11066">
    <property type="entry name" value="ACYL-COA THIOESTERASE"/>
    <property type="match status" value="1"/>
</dbReference>